<sequence>MAGVAPRRGVGMSQQRRDLPTLLHLDGVGARVGERTLFEGVSLSVEAGQAWAVVGPNGVGKTTLMRQLAGVRAADQGQVWLHARRLSEYTRREIAREVAVVPQSNAPVFAFSALELVLMGLHASRPRFSLPSTGDRQRAFNALARLEVDHLASRPVSSLSGGERQRVVMARALVAGAPLWLLDEPTANLDLRHQLRLLEVMRQHVDQGGAAVAVLHDLNLVHRYFDRVLLLAPGHAMGWGEPDEVLNNEDVSEAFGLPMRRLQVEGRPVWLAEAASHTADV</sequence>
<evidence type="ECO:0000256" key="1">
    <source>
        <dbReference type="ARBA" id="ARBA00022448"/>
    </source>
</evidence>
<dbReference type="PANTHER" id="PTHR42794">
    <property type="entry name" value="HEMIN IMPORT ATP-BINDING PROTEIN HMUV"/>
    <property type="match status" value="1"/>
</dbReference>
<dbReference type="OrthoDB" id="9809450at2"/>
<evidence type="ECO:0000256" key="2">
    <source>
        <dbReference type="ARBA" id="ARBA00022741"/>
    </source>
</evidence>
<dbReference type="FunFam" id="3.40.50.300:FF:000134">
    <property type="entry name" value="Iron-enterobactin ABC transporter ATP-binding protein"/>
    <property type="match status" value="1"/>
</dbReference>
<evidence type="ECO:0000313" key="6">
    <source>
        <dbReference type="EMBL" id="TXD31446.1"/>
    </source>
</evidence>
<organism evidence="6 7">
    <name type="scientific">Lujinxingia vulgaris</name>
    <dbReference type="NCBI Taxonomy" id="2600176"/>
    <lineage>
        <taxon>Bacteria</taxon>
        <taxon>Deltaproteobacteria</taxon>
        <taxon>Bradymonadales</taxon>
        <taxon>Lujinxingiaceae</taxon>
        <taxon>Lujinxingia</taxon>
    </lineage>
</organism>
<reference evidence="6 7" key="1">
    <citation type="submission" date="2019-08" db="EMBL/GenBank/DDBJ databases">
        <title>Bradymonadales sp. TMQ2.</title>
        <authorList>
            <person name="Liang Q."/>
        </authorList>
    </citation>
    <scope>NUCLEOTIDE SEQUENCE [LARGE SCALE GENOMIC DNA]</scope>
    <source>
        <strain evidence="6 7">TMQ2</strain>
    </source>
</reference>
<evidence type="ECO:0000256" key="4">
    <source>
        <dbReference type="ARBA" id="ARBA00022967"/>
    </source>
</evidence>
<keyword evidence="3 6" id="KW-0067">ATP-binding</keyword>
<protein>
    <submittedName>
        <fullName evidence="6">ABC transporter ATP-binding protein</fullName>
    </submittedName>
</protein>
<dbReference type="PROSITE" id="PS00211">
    <property type="entry name" value="ABC_TRANSPORTER_1"/>
    <property type="match status" value="1"/>
</dbReference>
<evidence type="ECO:0000256" key="3">
    <source>
        <dbReference type="ARBA" id="ARBA00022840"/>
    </source>
</evidence>
<accession>A0A5C6WV53</accession>
<dbReference type="PANTHER" id="PTHR42794:SF1">
    <property type="entry name" value="HEMIN IMPORT ATP-BINDING PROTEIN HMUV"/>
    <property type="match status" value="1"/>
</dbReference>
<dbReference type="Gene3D" id="3.40.50.300">
    <property type="entry name" value="P-loop containing nucleotide triphosphate hydrolases"/>
    <property type="match status" value="1"/>
</dbReference>
<comment type="caution">
    <text evidence="6">The sequence shown here is derived from an EMBL/GenBank/DDBJ whole genome shotgun (WGS) entry which is preliminary data.</text>
</comment>
<dbReference type="SMART" id="SM00382">
    <property type="entry name" value="AAA"/>
    <property type="match status" value="1"/>
</dbReference>
<keyword evidence="4" id="KW-1278">Translocase</keyword>
<dbReference type="InterPro" id="IPR017871">
    <property type="entry name" value="ABC_transporter-like_CS"/>
</dbReference>
<gene>
    <name evidence="6" type="ORF">FRC96_21560</name>
</gene>
<dbReference type="GO" id="GO:0016887">
    <property type="term" value="F:ATP hydrolysis activity"/>
    <property type="evidence" value="ECO:0007669"/>
    <property type="project" value="InterPro"/>
</dbReference>
<name>A0A5C6WV53_9DELT</name>
<dbReference type="Proteomes" id="UP000321046">
    <property type="component" value="Unassembled WGS sequence"/>
</dbReference>
<dbReference type="PROSITE" id="PS50893">
    <property type="entry name" value="ABC_TRANSPORTER_2"/>
    <property type="match status" value="1"/>
</dbReference>
<evidence type="ECO:0000259" key="5">
    <source>
        <dbReference type="PROSITE" id="PS50893"/>
    </source>
</evidence>
<evidence type="ECO:0000313" key="7">
    <source>
        <dbReference type="Proteomes" id="UP000321046"/>
    </source>
</evidence>
<dbReference type="CDD" id="cd03214">
    <property type="entry name" value="ABC_Iron-Siderophores_B12_Hemin"/>
    <property type="match status" value="1"/>
</dbReference>
<keyword evidence="1" id="KW-0813">Transport</keyword>
<dbReference type="InterPro" id="IPR003439">
    <property type="entry name" value="ABC_transporter-like_ATP-bd"/>
</dbReference>
<dbReference type="AlphaFoldDB" id="A0A5C6WV53"/>
<dbReference type="GO" id="GO:0005524">
    <property type="term" value="F:ATP binding"/>
    <property type="evidence" value="ECO:0007669"/>
    <property type="project" value="UniProtKB-KW"/>
</dbReference>
<proteinExistence type="predicted"/>
<dbReference type="Pfam" id="PF00005">
    <property type="entry name" value="ABC_tran"/>
    <property type="match status" value="1"/>
</dbReference>
<keyword evidence="2" id="KW-0547">Nucleotide-binding</keyword>
<dbReference type="InterPro" id="IPR003593">
    <property type="entry name" value="AAA+_ATPase"/>
</dbReference>
<feature type="domain" description="ABC transporter" evidence="5">
    <location>
        <begin position="23"/>
        <end position="258"/>
    </location>
</feature>
<dbReference type="InterPro" id="IPR027417">
    <property type="entry name" value="P-loop_NTPase"/>
</dbReference>
<dbReference type="EMBL" id="VOSL01000148">
    <property type="protein sequence ID" value="TXD31446.1"/>
    <property type="molecule type" value="Genomic_DNA"/>
</dbReference>
<dbReference type="SUPFAM" id="SSF52540">
    <property type="entry name" value="P-loop containing nucleoside triphosphate hydrolases"/>
    <property type="match status" value="1"/>
</dbReference>